<dbReference type="SUPFAM" id="SSF141571">
    <property type="entry name" value="Pentapeptide repeat-like"/>
    <property type="match status" value="1"/>
</dbReference>
<feature type="repeat" description="WD" evidence="3">
    <location>
        <begin position="746"/>
        <end position="771"/>
    </location>
</feature>
<dbReference type="EMBL" id="BLAY01000070">
    <property type="protein sequence ID" value="GET39635.1"/>
    <property type="molecule type" value="Genomic_DNA"/>
</dbReference>
<sequence>MKSKPPSQSKRHRGYVLTPTGAKKLQNRISELEDKTGIKYNAAKISEKSQLISISGLHPTTIRKILRGQGGDESSLRLIFQVVNLELSDQDYTQPGIDNIVRINATQDWGEAVDVSVFYGRELELESLSEWILEEDCRLVVLLGMGGIGKTALSVKLAEKVGDNFEFLIWRSLKNAPALEELLPDLIQFLSQQQETAVNLPKTIGGKISRINHYLRSSRCLLVFDNIETLLKPGSPAGRYREGYEGYGELFRRVAETVHQSCLILTSREKPQCISSLEGESLPVRCWQLKGLPDVEGEKILSTKGLRGSQANIKQLAQLYQGNPLALKIVATSIQELFAGNIAEFLDEGVAVFNGIRSLLEQQFDRLATLEKQILYWLAINREPVSLAQLREDIVPRVSSGRILESLEFIGWRSLIETQTTNAGQLFTLQPVVMEYLSDRLIEQVCAEVRTASESGNLDSLNLLKHHALIKAESSESVLAAQFNLILQPIVEGLLTSFGNRENLIAFFNKIIASLKSNLLTTPGYLAGNVVNLLIKLKVDLSGYDFSGLTIWQGYFPGVNLRRVNLTGANLAKSVFSENFGKIYGIALSPDGTQVATGHKDGEVRLWQVADGKLLFRFLGHSSTVWCLSFSPDGKMLASGSFDNTIRLWQDETGNIGEGARNLSPIRNTLSFIGHGNWVWGIAYSRDGKILASGSSDRTVKLWDISTGNCLTTLQGHTDIVHTVAFSPIPLTSPFLRGTGGGSQGGGILASGSADRTVRIWNITTGDCRQILTGHKSQISAVAFSPDGLYLASCDGQSIKIWDITTGECHQTICKALTFVWSIAFSPDGETIAGGDDKVIKVWDIKTGECCQILSGFTSQVWSVTFSSNGQIIAASDKQTLKLWQINENGVNPLQTIQGYANSIWSVAVSSIPDPPLPPLGKGGQGGIVASGGADQTISLWDISTRRCLGTLSQHQKSIRTLAFSPIPPNPPWQGGNYIPPNPPWQGGNYIPPNPPWQGGNYIPPNPPWQGGHGGILASGSEDKTICVWQLNKTGIADKISRENLSPIQLLGHTGCVWSLAFSPDGKILASGSSDQTIRLWDISNRHCLRILSGHDSWVLSVAFSPIPAHPPINKAIPLTSPGSGTEGGSQGGILASSSADQTIRLWDITTGKCIKTLFGHQGFIWSIAFSLDGKILASASEDGTVKLWNLQNLTPNSSPHQTLQGHQSFVWSVAFSPIPPNLPYQGGHGGILASSSVDQTIRLWDVSEGRCIKVLEGHNSAVWSVAFTPDGKTLVSSSNDETIKFWDVETGVCLDTLRPERIYEDTNITGVTGLTPAQKLTLKELGAIEHQETRFF</sequence>
<organism evidence="5 6">
    <name type="scientific">Microseira wollei NIES-4236</name>
    <dbReference type="NCBI Taxonomy" id="2530354"/>
    <lineage>
        <taxon>Bacteria</taxon>
        <taxon>Bacillati</taxon>
        <taxon>Cyanobacteriota</taxon>
        <taxon>Cyanophyceae</taxon>
        <taxon>Oscillatoriophycideae</taxon>
        <taxon>Aerosakkonematales</taxon>
        <taxon>Aerosakkonemataceae</taxon>
        <taxon>Microseira</taxon>
    </lineage>
</organism>
<dbReference type="SMART" id="SM00320">
    <property type="entry name" value="WD40"/>
    <property type="match status" value="14"/>
</dbReference>
<evidence type="ECO:0000256" key="2">
    <source>
        <dbReference type="ARBA" id="ARBA00022737"/>
    </source>
</evidence>
<accession>A0AAV3XCN9</accession>
<dbReference type="InterPro" id="IPR036322">
    <property type="entry name" value="WD40_repeat_dom_sf"/>
</dbReference>
<dbReference type="PROSITE" id="PS50294">
    <property type="entry name" value="WD_REPEATS_REGION"/>
    <property type="match status" value="8"/>
</dbReference>
<dbReference type="InterPro" id="IPR001680">
    <property type="entry name" value="WD40_rpt"/>
</dbReference>
<keyword evidence="2" id="KW-0677">Repeat</keyword>
<dbReference type="Pfam" id="PF00931">
    <property type="entry name" value="NB-ARC"/>
    <property type="match status" value="1"/>
</dbReference>
<evidence type="ECO:0000259" key="4">
    <source>
        <dbReference type="Pfam" id="PF00931"/>
    </source>
</evidence>
<reference evidence="5" key="1">
    <citation type="submission" date="2019-10" db="EMBL/GenBank/DDBJ databases">
        <title>Draft genome sequece of Microseira wollei NIES-4236.</title>
        <authorList>
            <person name="Yamaguchi H."/>
            <person name="Suzuki S."/>
            <person name="Kawachi M."/>
        </authorList>
    </citation>
    <scope>NUCLEOTIDE SEQUENCE</scope>
    <source>
        <strain evidence="5">NIES-4236</strain>
    </source>
</reference>
<dbReference type="SUPFAM" id="SSF52540">
    <property type="entry name" value="P-loop containing nucleoside triphosphate hydrolases"/>
    <property type="match status" value="1"/>
</dbReference>
<evidence type="ECO:0000313" key="5">
    <source>
        <dbReference type="EMBL" id="GET39635.1"/>
    </source>
</evidence>
<dbReference type="SUPFAM" id="SSF50998">
    <property type="entry name" value="Quinoprotein alcohol dehydrogenase-like"/>
    <property type="match status" value="1"/>
</dbReference>
<feature type="repeat" description="WD" evidence="3">
    <location>
        <begin position="1158"/>
        <end position="1199"/>
    </location>
</feature>
<feature type="repeat" description="WD" evidence="3">
    <location>
        <begin position="576"/>
        <end position="617"/>
    </location>
</feature>
<evidence type="ECO:0000256" key="3">
    <source>
        <dbReference type="PROSITE-ProRule" id="PRU00221"/>
    </source>
</evidence>
<feature type="repeat" description="WD" evidence="3">
    <location>
        <begin position="772"/>
        <end position="812"/>
    </location>
</feature>
<dbReference type="SUPFAM" id="SSF50978">
    <property type="entry name" value="WD40 repeat-like"/>
    <property type="match status" value="1"/>
</dbReference>
<dbReference type="InterPro" id="IPR002182">
    <property type="entry name" value="NB-ARC"/>
</dbReference>
<evidence type="ECO:0000313" key="6">
    <source>
        <dbReference type="Proteomes" id="UP001050975"/>
    </source>
</evidence>
<feature type="repeat" description="WD" evidence="3">
    <location>
        <begin position="1204"/>
        <end position="1255"/>
    </location>
</feature>
<name>A0AAV3XCN9_9CYAN</name>
<dbReference type="Gene3D" id="2.130.10.10">
    <property type="entry name" value="YVTN repeat-like/Quinoprotein amine dehydrogenase"/>
    <property type="match status" value="7"/>
</dbReference>
<feature type="repeat" description="WD" evidence="3">
    <location>
        <begin position="672"/>
        <end position="713"/>
    </location>
</feature>
<feature type="repeat" description="WD" evidence="3">
    <location>
        <begin position="1256"/>
        <end position="1297"/>
    </location>
</feature>
<dbReference type="GO" id="GO:0043531">
    <property type="term" value="F:ADP binding"/>
    <property type="evidence" value="ECO:0007669"/>
    <property type="project" value="InterPro"/>
</dbReference>
<feature type="domain" description="NB-ARC" evidence="4">
    <location>
        <begin position="124"/>
        <end position="227"/>
    </location>
</feature>
<dbReference type="Pfam" id="PF00400">
    <property type="entry name" value="WD40"/>
    <property type="match status" value="14"/>
</dbReference>
<dbReference type="PANTHER" id="PTHR22847:SF637">
    <property type="entry name" value="WD REPEAT DOMAIN 5B"/>
    <property type="match status" value="1"/>
</dbReference>
<dbReference type="PRINTS" id="PR00364">
    <property type="entry name" value="DISEASERSIST"/>
</dbReference>
<dbReference type="InterPro" id="IPR027417">
    <property type="entry name" value="P-loop_NTPase"/>
</dbReference>
<dbReference type="PROSITE" id="PS00678">
    <property type="entry name" value="WD_REPEATS_1"/>
    <property type="match status" value="8"/>
</dbReference>
<feature type="repeat" description="WD" evidence="3">
    <location>
        <begin position="926"/>
        <end position="951"/>
    </location>
</feature>
<dbReference type="PRINTS" id="PR00320">
    <property type="entry name" value="GPROTEINBRPT"/>
</dbReference>
<proteinExistence type="predicted"/>
<dbReference type="InterPro" id="IPR020472">
    <property type="entry name" value="WD40_PAC1"/>
</dbReference>
<dbReference type="PANTHER" id="PTHR22847">
    <property type="entry name" value="WD40 REPEAT PROTEIN"/>
    <property type="match status" value="1"/>
</dbReference>
<dbReference type="InterPro" id="IPR011047">
    <property type="entry name" value="Quinoprotein_ADH-like_sf"/>
</dbReference>
<feature type="repeat" description="WD" evidence="3">
    <location>
        <begin position="820"/>
        <end position="853"/>
    </location>
</feature>
<comment type="caution">
    <text evidence="5">The sequence shown here is derived from an EMBL/GenBank/DDBJ whole genome shotgun (WGS) entry which is preliminary data.</text>
</comment>
<dbReference type="Gene3D" id="3.40.50.300">
    <property type="entry name" value="P-loop containing nucleotide triphosphate hydrolases"/>
    <property type="match status" value="1"/>
</dbReference>
<dbReference type="InterPro" id="IPR015943">
    <property type="entry name" value="WD40/YVTN_repeat-like_dom_sf"/>
</dbReference>
<evidence type="ECO:0000256" key="1">
    <source>
        <dbReference type="ARBA" id="ARBA00022574"/>
    </source>
</evidence>
<feature type="repeat" description="WD" evidence="3">
    <location>
        <begin position="1050"/>
        <end position="1091"/>
    </location>
</feature>
<protein>
    <submittedName>
        <fullName evidence="5">WD-repeat protein</fullName>
    </submittedName>
</protein>
<gene>
    <name evidence="5" type="ORF">MiSe_44060</name>
</gene>
<dbReference type="RefSeq" id="WP_226585092.1">
    <property type="nucleotide sequence ID" value="NZ_BLAY01000070.1"/>
</dbReference>
<keyword evidence="1 3" id="KW-0853">WD repeat</keyword>
<feature type="repeat" description="WD" evidence="3">
    <location>
        <begin position="1132"/>
        <end position="1157"/>
    </location>
</feature>
<dbReference type="CDD" id="cd00200">
    <property type="entry name" value="WD40"/>
    <property type="match status" value="2"/>
</dbReference>
<keyword evidence="6" id="KW-1185">Reference proteome</keyword>
<dbReference type="Proteomes" id="UP001050975">
    <property type="component" value="Unassembled WGS sequence"/>
</dbReference>
<feature type="repeat" description="WD" evidence="3">
    <location>
        <begin position="618"/>
        <end position="650"/>
    </location>
</feature>
<dbReference type="PROSITE" id="PS50082">
    <property type="entry name" value="WD_REPEATS_2"/>
    <property type="match status" value="12"/>
</dbReference>
<dbReference type="InterPro" id="IPR019775">
    <property type="entry name" value="WD40_repeat_CS"/>
</dbReference>